<evidence type="ECO:0000256" key="2">
    <source>
        <dbReference type="ARBA" id="ARBA00022448"/>
    </source>
</evidence>
<dbReference type="Gene3D" id="1.10.3720.10">
    <property type="entry name" value="MetI-like"/>
    <property type="match status" value="1"/>
</dbReference>
<dbReference type="SUPFAM" id="SSF161098">
    <property type="entry name" value="MetI-like"/>
    <property type="match status" value="1"/>
</dbReference>
<dbReference type="PANTHER" id="PTHR30151:SF20">
    <property type="entry name" value="ABC TRANSPORTER PERMEASE PROTEIN HI_0355-RELATED"/>
    <property type="match status" value="1"/>
</dbReference>
<dbReference type="Pfam" id="PF00528">
    <property type="entry name" value="BPD_transp_1"/>
    <property type="match status" value="1"/>
</dbReference>
<feature type="transmembrane region" description="Helical" evidence="7">
    <location>
        <begin position="219"/>
        <end position="240"/>
    </location>
</feature>
<feature type="transmembrane region" description="Helical" evidence="7">
    <location>
        <begin position="56"/>
        <end position="83"/>
    </location>
</feature>
<comment type="subcellular location">
    <subcellularLocation>
        <location evidence="1 7">Cell membrane</location>
        <topology evidence="1 7">Multi-pass membrane protein</topology>
    </subcellularLocation>
</comment>
<dbReference type="InterPro" id="IPR000515">
    <property type="entry name" value="MetI-like"/>
</dbReference>
<keyword evidence="2 7" id="KW-0813">Transport</keyword>
<evidence type="ECO:0000313" key="9">
    <source>
        <dbReference type="EMBL" id="QIM16326.1"/>
    </source>
</evidence>
<feature type="transmembrane region" description="Helical" evidence="7">
    <location>
        <begin position="123"/>
        <end position="142"/>
    </location>
</feature>
<evidence type="ECO:0000256" key="4">
    <source>
        <dbReference type="ARBA" id="ARBA00022692"/>
    </source>
</evidence>
<dbReference type="PANTHER" id="PTHR30151">
    <property type="entry name" value="ALKANE SULFONATE ABC TRANSPORTER-RELATED, MEMBRANE SUBUNIT"/>
    <property type="match status" value="1"/>
</dbReference>
<evidence type="ECO:0000256" key="5">
    <source>
        <dbReference type="ARBA" id="ARBA00022989"/>
    </source>
</evidence>
<dbReference type="RefSeq" id="WP_166323235.1">
    <property type="nucleotide sequence ID" value="NZ_CP049934.1"/>
</dbReference>
<dbReference type="CDD" id="cd06261">
    <property type="entry name" value="TM_PBP2"/>
    <property type="match status" value="1"/>
</dbReference>
<name>A0A6G8FIM1_9MICO</name>
<protein>
    <submittedName>
        <fullName evidence="9">ABC transporter permease</fullName>
    </submittedName>
</protein>
<keyword evidence="10" id="KW-1185">Reference proteome</keyword>
<feature type="transmembrane region" description="Helical" evidence="7">
    <location>
        <begin position="12"/>
        <end position="36"/>
    </location>
</feature>
<evidence type="ECO:0000256" key="3">
    <source>
        <dbReference type="ARBA" id="ARBA00022475"/>
    </source>
</evidence>
<dbReference type="GO" id="GO:0055085">
    <property type="term" value="P:transmembrane transport"/>
    <property type="evidence" value="ECO:0007669"/>
    <property type="project" value="InterPro"/>
</dbReference>
<proteinExistence type="inferred from homology"/>
<feature type="transmembrane region" description="Helical" evidence="7">
    <location>
        <begin position="187"/>
        <end position="207"/>
    </location>
</feature>
<dbReference type="GO" id="GO:0005886">
    <property type="term" value="C:plasma membrane"/>
    <property type="evidence" value="ECO:0007669"/>
    <property type="project" value="UniProtKB-SubCell"/>
</dbReference>
<evidence type="ECO:0000256" key="7">
    <source>
        <dbReference type="RuleBase" id="RU363032"/>
    </source>
</evidence>
<dbReference type="Proteomes" id="UP000501387">
    <property type="component" value="Chromosome"/>
</dbReference>
<dbReference type="InterPro" id="IPR035906">
    <property type="entry name" value="MetI-like_sf"/>
</dbReference>
<reference evidence="9 10" key="1">
    <citation type="submission" date="2020-03" db="EMBL/GenBank/DDBJ databases">
        <title>Leucobacter sp. nov., isolated from beetles.</title>
        <authorList>
            <person name="Hyun D.-W."/>
            <person name="Bae J.-W."/>
        </authorList>
    </citation>
    <scope>NUCLEOTIDE SEQUENCE [LARGE SCALE GENOMIC DNA]</scope>
    <source>
        <strain evidence="9 10">HDW9B</strain>
    </source>
</reference>
<keyword evidence="6 7" id="KW-0472">Membrane</keyword>
<evidence type="ECO:0000259" key="8">
    <source>
        <dbReference type="PROSITE" id="PS50928"/>
    </source>
</evidence>
<keyword evidence="4 7" id="KW-0812">Transmembrane</keyword>
<organism evidence="9 10">
    <name type="scientific">Leucobacter insecticola</name>
    <dbReference type="NCBI Taxonomy" id="2714934"/>
    <lineage>
        <taxon>Bacteria</taxon>
        <taxon>Bacillati</taxon>
        <taxon>Actinomycetota</taxon>
        <taxon>Actinomycetes</taxon>
        <taxon>Micrococcales</taxon>
        <taxon>Microbacteriaceae</taxon>
        <taxon>Leucobacter</taxon>
    </lineage>
</organism>
<comment type="similarity">
    <text evidence="7">Belongs to the binding-protein-dependent transport system permease family.</text>
</comment>
<keyword evidence="5 7" id="KW-1133">Transmembrane helix</keyword>
<sequence>MKSLSRQILPVLLAVVGVVVVWALLVRVTGVPSYLLPAPEQVWQAAWHDRTLIAGHLAATLQIAVSGFVLGAALGIATAVALTLSDTARRAVEPLLIASQAIPPVIFAPIVIAAMGFGSWPKILVVTLGAFFPVVISASAAMRGVDRDLVELLVAMGASRFAVLRRARFPGAVPGMVAGAKVSASYVVFSAIIAEWMGSSVGLGVYLQRSQASYRMDQLFAAVGVIAVLGVLLFWITSLLGDRALARTRASSALAADAASV</sequence>
<keyword evidence="3" id="KW-1003">Cell membrane</keyword>
<evidence type="ECO:0000313" key="10">
    <source>
        <dbReference type="Proteomes" id="UP000501387"/>
    </source>
</evidence>
<evidence type="ECO:0000256" key="6">
    <source>
        <dbReference type="ARBA" id="ARBA00023136"/>
    </source>
</evidence>
<gene>
    <name evidence="9" type="ORF">G7067_07665</name>
</gene>
<feature type="transmembrane region" description="Helical" evidence="7">
    <location>
        <begin position="95"/>
        <end position="117"/>
    </location>
</feature>
<dbReference type="PROSITE" id="PS50928">
    <property type="entry name" value="ABC_TM1"/>
    <property type="match status" value="1"/>
</dbReference>
<feature type="domain" description="ABC transmembrane type-1" evidence="8">
    <location>
        <begin position="57"/>
        <end position="241"/>
    </location>
</feature>
<accession>A0A6G8FIM1</accession>
<dbReference type="KEGG" id="lins:G7067_07665"/>
<dbReference type="AlphaFoldDB" id="A0A6G8FIM1"/>
<dbReference type="EMBL" id="CP049934">
    <property type="protein sequence ID" value="QIM16326.1"/>
    <property type="molecule type" value="Genomic_DNA"/>
</dbReference>
<evidence type="ECO:0000256" key="1">
    <source>
        <dbReference type="ARBA" id="ARBA00004651"/>
    </source>
</evidence>